<gene>
    <name evidence="1" type="ORF">NQF64_04710</name>
</gene>
<protein>
    <recommendedName>
        <fullName evidence="3">DUF2946 domain-containing protein</fullName>
    </recommendedName>
</protein>
<accession>A0ABT3W6Y2</accession>
<keyword evidence="2" id="KW-1185">Reference proteome</keyword>
<evidence type="ECO:0000313" key="1">
    <source>
        <dbReference type="EMBL" id="MCX5614543.1"/>
    </source>
</evidence>
<dbReference type="EMBL" id="JANIDW010000002">
    <property type="protein sequence ID" value="MCX5614543.1"/>
    <property type="molecule type" value="Genomic_DNA"/>
</dbReference>
<dbReference type="Proteomes" id="UP001165648">
    <property type="component" value="Unassembled WGS sequence"/>
</dbReference>
<sequence length="120" mass="13135">MPMWSFWRVMMGVVLCLLMQLPAFIMPSAMADGMEPPMMRMERAAVMRAGPVLAHEGRETGAMPACCQGHHSVCDAGLWPAGQGLHPMSFSGTRLLVYQDCIKARSLLAAPWRPPALLPV</sequence>
<reference evidence="1 2" key="1">
    <citation type="submission" date="2022-07" db="EMBL/GenBank/DDBJ databases">
        <title>Bombella genomes.</title>
        <authorList>
            <person name="Harer L."/>
            <person name="Styblova S."/>
            <person name="Ehrmann M."/>
        </authorList>
    </citation>
    <scope>NUCLEOTIDE SEQUENCE [LARGE SCALE GENOMIC DNA]</scope>
    <source>
        <strain evidence="1 2">TMW 2.2558</strain>
    </source>
</reference>
<comment type="caution">
    <text evidence="1">The sequence shown here is derived from an EMBL/GenBank/DDBJ whole genome shotgun (WGS) entry which is preliminary data.</text>
</comment>
<organism evidence="1 2">
    <name type="scientific">Bombella saccharophila</name>
    <dbReference type="NCBI Taxonomy" id="2967338"/>
    <lineage>
        <taxon>Bacteria</taxon>
        <taxon>Pseudomonadati</taxon>
        <taxon>Pseudomonadota</taxon>
        <taxon>Alphaproteobacteria</taxon>
        <taxon>Acetobacterales</taxon>
        <taxon>Acetobacteraceae</taxon>
        <taxon>Bombella</taxon>
    </lineage>
</organism>
<evidence type="ECO:0000313" key="2">
    <source>
        <dbReference type="Proteomes" id="UP001165648"/>
    </source>
</evidence>
<name>A0ABT3W6Y2_9PROT</name>
<proteinExistence type="predicted"/>
<dbReference type="RefSeq" id="WP_143813633.1">
    <property type="nucleotide sequence ID" value="NZ_JANIDW010000002.1"/>
</dbReference>
<evidence type="ECO:0008006" key="3">
    <source>
        <dbReference type="Google" id="ProtNLM"/>
    </source>
</evidence>